<evidence type="ECO:0000313" key="4">
    <source>
        <dbReference type="Proteomes" id="UP000039865"/>
    </source>
</evidence>
<dbReference type="AlphaFoldDB" id="A0A078BAM8"/>
<dbReference type="Proteomes" id="UP000039865">
    <property type="component" value="Unassembled WGS sequence"/>
</dbReference>
<keyword evidence="2" id="KW-0812">Transmembrane</keyword>
<sequence>MSALPKLPLLIFDIHYVHQGMTLDVEAVPLQVQEINFKQLLDMTCLLLLMIFAIFTSKLICTSFSIYSGVDVQTATNKTVPKFNTTYKFSTRISGQIQQIYIVARPDIGSSIPAIYSFAYRFYTPNYNQDSTLKIVTGFNYTNSEKYQISQMTFIIIACSCAGGILIFSIFFTYICTKFQYYVSPPSEHVKFMEQRRQDELEFRKSVLREKSKSYSKSEWNKQKGNESFEDDEMRATTDYKPNKNGKNISIKDSNKRAKNSRRN</sequence>
<proteinExistence type="predicted"/>
<keyword evidence="2" id="KW-0472">Membrane</keyword>
<dbReference type="EMBL" id="CCKQ01018646">
    <property type="protein sequence ID" value="CDW90623.1"/>
    <property type="molecule type" value="Genomic_DNA"/>
</dbReference>
<evidence type="ECO:0000256" key="2">
    <source>
        <dbReference type="SAM" id="Phobius"/>
    </source>
</evidence>
<protein>
    <recommendedName>
        <fullName evidence="5">Transmembrane protein</fullName>
    </recommendedName>
</protein>
<accession>A0A078BAM8</accession>
<evidence type="ECO:0000256" key="1">
    <source>
        <dbReference type="SAM" id="MobiDB-lite"/>
    </source>
</evidence>
<feature type="transmembrane region" description="Helical" evidence="2">
    <location>
        <begin position="40"/>
        <end position="61"/>
    </location>
</feature>
<dbReference type="InParanoid" id="A0A078BAM8"/>
<feature type="transmembrane region" description="Helical" evidence="2">
    <location>
        <begin position="154"/>
        <end position="175"/>
    </location>
</feature>
<organism evidence="3 4">
    <name type="scientific">Stylonychia lemnae</name>
    <name type="common">Ciliate</name>
    <dbReference type="NCBI Taxonomy" id="5949"/>
    <lineage>
        <taxon>Eukaryota</taxon>
        <taxon>Sar</taxon>
        <taxon>Alveolata</taxon>
        <taxon>Ciliophora</taxon>
        <taxon>Intramacronucleata</taxon>
        <taxon>Spirotrichea</taxon>
        <taxon>Stichotrichia</taxon>
        <taxon>Sporadotrichida</taxon>
        <taxon>Oxytrichidae</taxon>
        <taxon>Stylonychinae</taxon>
        <taxon>Stylonychia</taxon>
    </lineage>
</organism>
<reference evidence="3 4" key="1">
    <citation type="submission" date="2014-06" db="EMBL/GenBank/DDBJ databases">
        <authorList>
            <person name="Swart Estienne"/>
        </authorList>
    </citation>
    <scope>NUCLEOTIDE SEQUENCE [LARGE SCALE GENOMIC DNA]</scope>
    <source>
        <strain evidence="3 4">130c</strain>
    </source>
</reference>
<keyword evidence="2" id="KW-1133">Transmembrane helix</keyword>
<evidence type="ECO:0008006" key="5">
    <source>
        <dbReference type="Google" id="ProtNLM"/>
    </source>
</evidence>
<gene>
    <name evidence="3" type="primary">Contig6233.g6667</name>
    <name evidence="3" type="ORF">STYLEM_19768</name>
</gene>
<name>A0A078BAM8_STYLE</name>
<keyword evidence="4" id="KW-1185">Reference proteome</keyword>
<evidence type="ECO:0000313" key="3">
    <source>
        <dbReference type="EMBL" id="CDW90623.1"/>
    </source>
</evidence>
<feature type="region of interest" description="Disordered" evidence="1">
    <location>
        <begin position="211"/>
        <end position="264"/>
    </location>
</feature>